<organism evidence="1 2">
    <name type="scientific">Candidatus Protofrankia californiensis</name>
    <dbReference type="NCBI Taxonomy" id="1839754"/>
    <lineage>
        <taxon>Bacteria</taxon>
        <taxon>Bacillati</taxon>
        <taxon>Actinomycetota</taxon>
        <taxon>Actinomycetes</taxon>
        <taxon>Frankiales</taxon>
        <taxon>Frankiaceae</taxon>
        <taxon>Protofrankia</taxon>
    </lineage>
</organism>
<protein>
    <submittedName>
        <fullName evidence="1">Uncharacterized protein</fullName>
    </submittedName>
</protein>
<dbReference type="AlphaFoldDB" id="A0A1C3PGL1"/>
<reference evidence="2" key="1">
    <citation type="submission" date="2016-02" db="EMBL/GenBank/DDBJ databases">
        <authorList>
            <person name="Wibberg D."/>
        </authorList>
    </citation>
    <scope>NUCLEOTIDE SEQUENCE [LARGE SCALE GENOMIC DNA]</scope>
</reference>
<sequence length="66" mass="7123">MMVLRPPVRLLPGRRQGFFALGYGPLRGWGSSSHAPARPVYQKGMDSACLTRLASIALVAELLITA</sequence>
<keyword evidence="2" id="KW-1185">Reference proteome</keyword>
<name>A0A1C3PGL1_9ACTN</name>
<proteinExistence type="predicted"/>
<evidence type="ECO:0000313" key="1">
    <source>
        <dbReference type="EMBL" id="SBW28983.1"/>
    </source>
</evidence>
<dbReference type="EMBL" id="FLUV01002594">
    <property type="protein sequence ID" value="SBW28983.1"/>
    <property type="molecule type" value="Genomic_DNA"/>
</dbReference>
<gene>
    <name evidence="1" type="ORF">FDG2_6278</name>
</gene>
<accession>A0A1C3PGL1</accession>
<evidence type="ECO:0000313" key="2">
    <source>
        <dbReference type="Proteomes" id="UP000199013"/>
    </source>
</evidence>
<dbReference type="Proteomes" id="UP000199013">
    <property type="component" value="Unassembled WGS sequence"/>
</dbReference>